<sequence length="267" mass="30609">MTFLFANSSSTLHWKIFEHCVNLDTLSSYLWARAVSTYINDSLITKAKAKKGGEASIGVVSGCTMIILFLLYEMTNIIQPILGKEKETPAILKWSLVKLHTRFNQIKDLNDIKKWNCNAVSVSCNAVCILSNAVSESLSLYMFLFNLHEKQNEDDEREQGAAEEQGKPDDADQTLELKEIRTKISFENEAGKEHVTIQGLLVNSMTAQINYHQCQDRSFVCPERLKLWNDETNKENEKKMMELWDIFIQAKKRSNELEAKLATYKEK</sequence>
<dbReference type="AlphaFoldDB" id="A0AAD4W2I7"/>
<evidence type="ECO:0000313" key="3">
    <source>
        <dbReference type="Proteomes" id="UP001054821"/>
    </source>
</evidence>
<organism evidence="2 3">
    <name type="scientific">Prunus dulcis</name>
    <name type="common">Almond</name>
    <name type="synonym">Amygdalus dulcis</name>
    <dbReference type="NCBI Taxonomy" id="3755"/>
    <lineage>
        <taxon>Eukaryota</taxon>
        <taxon>Viridiplantae</taxon>
        <taxon>Streptophyta</taxon>
        <taxon>Embryophyta</taxon>
        <taxon>Tracheophyta</taxon>
        <taxon>Spermatophyta</taxon>
        <taxon>Magnoliopsida</taxon>
        <taxon>eudicotyledons</taxon>
        <taxon>Gunneridae</taxon>
        <taxon>Pentapetalae</taxon>
        <taxon>rosids</taxon>
        <taxon>fabids</taxon>
        <taxon>Rosales</taxon>
        <taxon>Rosaceae</taxon>
        <taxon>Amygdaloideae</taxon>
        <taxon>Amygdaleae</taxon>
        <taxon>Prunus</taxon>
    </lineage>
</organism>
<proteinExistence type="predicted"/>
<gene>
    <name evidence="2" type="ORF">L3X38_025869</name>
</gene>
<feature type="compositionally biased region" description="Basic and acidic residues" evidence="1">
    <location>
        <begin position="158"/>
        <end position="173"/>
    </location>
</feature>
<evidence type="ECO:0000256" key="1">
    <source>
        <dbReference type="SAM" id="MobiDB-lite"/>
    </source>
</evidence>
<feature type="region of interest" description="Disordered" evidence="1">
    <location>
        <begin position="154"/>
        <end position="173"/>
    </location>
</feature>
<evidence type="ECO:0000313" key="2">
    <source>
        <dbReference type="EMBL" id="KAI5335735.1"/>
    </source>
</evidence>
<accession>A0AAD4W2I7</accession>
<dbReference type="Proteomes" id="UP001054821">
    <property type="component" value="Chromosome 4"/>
</dbReference>
<protein>
    <submittedName>
        <fullName evidence="2">Uncharacterized protein</fullName>
    </submittedName>
</protein>
<keyword evidence="3" id="KW-1185">Reference proteome</keyword>
<comment type="caution">
    <text evidence="2">The sequence shown here is derived from an EMBL/GenBank/DDBJ whole genome shotgun (WGS) entry which is preliminary data.</text>
</comment>
<dbReference type="EMBL" id="JAJFAZ020000004">
    <property type="protein sequence ID" value="KAI5335735.1"/>
    <property type="molecule type" value="Genomic_DNA"/>
</dbReference>
<reference evidence="2 3" key="1">
    <citation type="journal article" date="2022" name="G3 (Bethesda)">
        <title>Whole-genome sequence and methylome profiling of the almond [Prunus dulcis (Mill.) D.A. Webb] cultivar 'Nonpareil'.</title>
        <authorList>
            <person name="D'Amico-Willman K.M."/>
            <person name="Ouma W.Z."/>
            <person name="Meulia T."/>
            <person name="Sideli G.M."/>
            <person name="Gradziel T.M."/>
            <person name="Fresnedo-Ramirez J."/>
        </authorList>
    </citation>
    <scope>NUCLEOTIDE SEQUENCE [LARGE SCALE GENOMIC DNA]</scope>
    <source>
        <strain evidence="2">Clone GOH B32 T37-40</strain>
    </source>
</reference>
<name>A0AAD4W2I7_PRUDU</name>